<name>A0A1W1DXJ4_9ZZZZ</name>
<dbReference type="GO" id="GO:0003700">
    <property type="term" value="F:DNA-binding transcription factor activity"/>
    <property type="evidence" value="ECO:0007669"/>
    <property type="project" value="InterPro"/>
</dbReference>
<dbReference type="AlphaFoldDB" id="A0A1W1DXJ4"/>
<dbReference type="PROSITE" id="PS50931">
    <property type="entry name" value="HTH_LYSR"/>
    <property type="match status" value="1"/>
</dbReference>
<evidence type="ECO:0000256" key="3">
    <source>
        <dbReference type="ARBA" id="ARBA00023125"/>
    </source>
</evidence>
<dbReference type="Gene3D" id="1.10.10.10">
    <property type="entry name" value="Winged helix-like DNA-binding domain superfamily/Winged helix DNA-binding domain"/>
    <property type="match status" value="1"/>
</dbReference>
<dbReference type="Gene3D" id="3.40.190.290">
    <property type="match status" value="1"/>
</dbReference>
<dbReference type="PRINTS" id="PR00039">
    <property type="entry name" value="HTHLYSR"/>
</dbReference>
<keyword evidence="2" id="KW-0805">Transcription regulation</keyword>
<dbReference type="GO" id="GO:0000976">
    <property type="term" value="F:transcription cis-regulatory region binding"/>
    <property type="evidence" value="ECO:0007669"/>
    <property type="project" value="TreeGrafter"/>
</dbReference>
<dbReference type="SUPFAM" id="SSF53850">
    <property type="entry name" value="Periplasmic binding protein-like II"/>
    <property type="match status" value="1"/>
</dbReference>
<gene>
    <name evidence="6" type="ORF">MNB_SUP05-SYMBIONT-4-1271</name>
    <name evidence="7" type="ORF">MNB_SUP05-SYMBIONT-5-1373</name>
</gene>
<dbReference type="SUPFAM" id="SSF46785">
    <property type="entry name" value="Winged helix' DNA-binding domain"/>
    <property type="match status" value="1"/>
</dbReference>
<evidence type="ECO:0000256" key="4">
    <source>
        <dbReference type="ARBA" id="ARBA00023163"/>
    </source>
</evidence>
<dbReference type="Pfam" id="PF00126">
    <property type="entry name" value="HTH_1"/>
    <property type="match status" value="1"/>
</dbReference>
<evidence type="ECO:0000256" key="2">
    <source>
        <dbReference type="ARBA" id="ARBA00023015"/>
    </source>
</evidence>
<dbReference type="InterPro" id="IPR000847">
    <property type="entry name" value="LysR_HTH_N"/>
</dbReference>
<evidence type="ECO:0000259" key="5">
    <source>
        <dbReference type="PROSITE" id="PS50931"/>
    </source>
</evidence>
<proteinExistence type="inferred from homology"/>
<evidence type="ECO:0000256" key="1">
    <source>
        <dbReference type="ARBA" id="ARBA00009437"/>
    </source>
</evidence>
<dbReference type="EMBL" id="FPHZ01000254">
    <property type="protein sequence ID" value="SFV89719.1"/>
    <property type="molecule type" value="Genomic_DNA"/>
</dbReference>
<sequence>MINLEWYRSFIAVYQSRTMTSAADILCLTQPAVSQHINALESVLGTKLFDRMPRKMAPTEEGKVLYTRVVESINILESTTNEYHQERTNPKSIIKIGTPNEFFFEKILGCLDVINCIYRISFVSSESLLEKLENGKIDVAITTKKESYNKRIEYKKIFTEDFVLVQSTKSGSSLKEFTDNNKEQPSEALLLQQNWISYDTELPIIRSYWRDAFRSRPAITPIVTIPNLHTIAKAVEIDKGVSILPSYICQNAIDAGRLEVVNASKNTVSSNDIFISYRKEDLKNKDIALFEEALFNKARGA</sequence>
<dbReference type="EMBL" id="FPHY01000079">
    <property type="protein sequence ID" value="SFV86440.1"/>
    <property type="molecule type" value="Genomic_DNA"/>
</dbReference>
<reference evidence="6" key="1">
    <citation type="submission" date="2016-10" db="EMBL/GenBank/DDBJ databases">
        <authorList>
            <person name="de Groot N.N."/>
        </authorList>
    </citation>
    <scope>NUCLEOTIDE SEQUENCE</scope>
</reference>
<dbReference type="PANTHER" id="PTHR30126:SF40">
    <property type="entry name" value="HTH-TYPE TRANSCRIPTIONAL REGULATOR GLTR"/>
    <property type="match status" value="1"/>
</dbReference>
<protein>
    <submittedName>
        <fullName evidence="6">Putative LysR-family transcriptional regulator</fullName>
    </submittedName>
</protein>
<keyword evidence="4" id="KW-0804">Transcription</keyword>
<feature type="domain" description="HTH lysR-type" evidence="5">
    <location>
        <begin position="2"/>
        <end position="59"/>
    </location>
</feature>
<dbReference type="Pfam" id="PF03466">
    <property type="entry name" value="LysR_substrate"/>
    <property type="match status" value="1"/>
</dbReference>
<organism evidence="6">
    <name type="scientific">hydrothermal vent metagenome</name>
    <dbReference type="NCBI Taxonomy" id="652676"/>
    <lineage>
        <taxon>unclassified sequences</taxon>
        <taxon>metagenomes</taxon>
        <taxon>ecological metagenomes</taxon>
    </lineage>
</organism>
<accession>A0A1W1DXJ4</accession>
<comment type="similarity">
    <text evidence="1">Belongs to the LysR transcriptional regulatory family.</text>
</comment>
<dbReference type="InterPro" id="IPR036390">
    <property type="entry name" value="WH_DNA-bd_sf"/>
</dbReference>
<evidence type="ECO:0000313" key="7">
    <source>
        <dbReference type="EMBL" id="SFV89719.1"/>
    </source>
</evidence>
<dbReference type="InterPro" id="IPR036388">
    <property type="entry name" value="WH-like_DNA-bd_sf"/>
</dbReference>
<dbReference type="CDD" id="cd05466">
    <property type="entry name" value="PBP2_LTTR_substrate"/>
    <property type="match status" value="1"/>
</dbReference>
<keyword evidence="3" id="KW-0238">DNA-binding</keyword>
<dbReference type="PANTHER" id="PTHR30126">
    <property type="entry name" value="HTH-TYPE TRANSCRIPTIONAL REGULATOR"/>
    <property type="match status" value="1"/>
</dbReference>
<dbReference type="InterPro" id="IPR005119">
    <property type="entry name" value="LysR_subst-bd"/>
</dbReference>
<evidence type="ECO:0000313" key="6">
    <source>
        <dbReference type="EMBL" id="SFV86440.1"/>
    </source>
</evidence>